<gene>
    <name evidence="1" type="ORF">DIT97_31745</name>
</gene>
<proteinExistence type="predicted"/>
<dbReference type="EMBL" id="DQAY01000196">
    <property type="protein sequence ID" value="HCO27353.1"/>
    <property type="molecule type" value="Genomic_DNA"/>
</dbReference>
<evidence type="ECO:0000313" key="2">
    <source>
        <dbReference type="Proteomes" id="UP000263642"/>
    </source>
</evidence>
<comment type="caution">
    <text evidence="1">The sequence shown here is derived from an EMBL/GenBank/DDBJ whole genome shotgun (WGS) entry which is preliminary data.</text>
</comment>
<dbReference type="AlphaFoldDB" id="A0A3D3REV1"/>
<reference evidence="1 2" key="1">
    <citation type="journal article" date="2018" name="Nat. Biotechnol.">
        <title>A standardized bacterial taxonomy based on genome phylogeny substantially revises the tree of life.</title>
        <authorList>
            <person name="Parks D.H."/>
            <person name="Chuvochina M."/>
            <person name="Waite D.W."/>
            <person name="Rinke C."/>
            <person name="Skarshewski A."/>
            <person name="Chaumeil P.A."/>
            <person name="Hugenholtz P."/>
        </authorList>
    </citation>
    <scope>NUCLEOTIDE SEQUENCE [LARGE SCALE GENOMIC DNA]</scope>
    <source>
        <strain evidence="1">UBA9375</strain>
    </source>
</reference>
<sequence length="93" mass="10478">MLTCPNVKYELAEKTQVIACGGIGVAQRLVRQLGIMESINRCCPIFMFHMPYSEADHVLNIAFNLFTGGTCLEHLELRRCEAPDLSLHLRVET</sequence>
<dbReference type="Proteomes" id="UP000263642">
    <property type="component" value="Unassembled WGS sequence"/>
</dbReference>
<name>A0A3D3REV1_9PLAN</name>
<evidence type="ECO:0000313" key="1">
    <source>
        <dbReference type="EMBL" id="HCO27353.1"/>
    </source>
</evidence>
<organism evidence="1 2">
    <name type="scientific">Gimesia maris</name>
    <dbReference type="NCBI Taxonomy" id="122"/>
    <lineage>
        <taxon>Bacteria</taxon>
        <taxon>Pseudomonadati</taxon>
        <taxon>Planctomycetota</taxon>
        <taxon>Planctomycetia</taxon>
        <taxon>Planctomycetales</taxon>
        <taxon>Planctomycetaceae</taxon>
        <taxon>Gimesia</taxon>
    </lineage>
</organism>
<accession>A0A3D3REV1</accession>
<protein>
    <submittedName>
        <fullName evidence="1">Uncharacterized protein</fullName>
    </submittedName>
</protein>